<evidence type="ECO:0000256" key="6">
    <source>
        <dbReference type="ARBA" id="ARBA00023002"/>
    </source>
</evidence>
<reference evidence="11 12" key="1">
    <citation type="submission" date="2019-03" db="EMBL/GenBank/DDBJ databases">
        <title>Seongchinamella monodicae gen. nov., sp. nov., a novel member of the Gammaproteobacteria isolated from a tidal mudflat of beach.</title>
        <authorList>
            <person name="Yang H.G."/>
            <person name="Kang J.W."/>
            <person name="Lee S.D."/>
        </authorList>
    </citation>
    <scope>NUCLEOTIDE SEQUENCE [LARGE SCALE GENOMIC DNA]</scope>
    <source>
        <strain evidence="11 12">GH4-78</strain>
    </source>
</reference>
<evidence type="ECO:0000256" key="8">
    <source>
        <dbReference type="PROSITE-ProRule" id="PRU00433"/>
    </source>
</evidence>
<dbReference type="InterPro" id="IPR002372">
    <property type="entry name" value="PQQ_rpt_dom"/>
</dbReference>
<keyword evidence="4 8" id="KW-0479">Metal-binding</keyword>
<feature type="domain" description="Cytochrome c" evidence="10">
    <location>
        <begin position="48"/>
        <end position="118"/>
    </location>
</feature>
<dbReference type="SMART" id="SM00564">
    <property type="entry name" value="PQQ"/>
    <property type="match status" value="7"/>
</dbReference>
<evidence type="ECO:0000256" key="2">
    <source>
        <dbReference type="ARBA" id="ARBA00008156"/>
    </source>
</evidence>
<comment type="cofactor">
    <cofactor evidence="1">
        <name>pyrroloquinoline quinone</name>
        <dbReference type="ChEBI" id="CHEBI:58442"/>
    </cofactor>
</comment>
<dbReference type="InterPro" id="IPR018391">
    <property type="entry name" value="PQQ_b-propeller_rpt"/>
</dbReference>
<keyword evidence="5" id="KW-0732">Signal</keyword>
<evidence type="ECO:0000256" key="5">
    <source>
        <dbReference type="ARBA" id="ARBA00022729"/>
    </source>
</evidence>
<dbReference type="Gene3D" id="2.130.10.10">
    <property type="entry name" value="YVTN repeat-like/Quinoprotein amine dehydrogenase"/>
    <property type="match status" value="2"/>
</dbReference>
<evidence type="ECO:0000256" key="1">
    <source>
        <dbReference type="ARBA" id="ARBA00001931"/>
    </source>
</evidence>
<keyword evidence="3 8" id="KW-0349">Heme</keyword>
<dbReference type="InterPro" id="IPR011047">
    <property type="entry name" value="Quinoprotein_ADH-like_sf"/>
</dbReference>
<dbReference type="GO" id="GO:0009055">
    <property type="term" value="F:electron transfer activity"/>
    <property type="evidence" value="ECO:0007669"/>
    <property type="project" value="InterPro"/>
</dbReference>
<dbReference type="OrthoDB" id="9794322at2"/>
<dbReference type="AlphaFoldDB" id="A0A4R5LU89"/>
<dbReference type="Pfam" id="PF13442">
    <property type="entry name" value="Cytochrome_CBB3"/>
    <property type="match status" value="1"/>
</dbReference>
<evidence type="ECO:0000313" key="11">
    <source>
        <dbReference type="EMBL" id="TDG14954.1"/>
    </source>
</evidence>
<dbReference type="EMBL" id="SMSE01000001">
    <property type="protein sequence ID" value="TDG14954.1"/>
    <property type="molecule type" value="Genomic_DNA"/>
</dbReference>
<dbReference type="GO" id="GO:0020037">
    <property type="term" value="F:heme binding"/>
    <property type="evidence" value="ECO:0007669"/>
    <property type="project" value="InterPro"/>
</dbReference>
<dbReference type="GO" id="GO:0046872">
    <property type="term" value="F:metal ion binding"/>
    <property type="evidence" value="ECO:0007669"/>
    <property type="project" value="UniProtKB-KW"/>
</dbReference>
<evidence type="ECO:0000313" key="12">
    <source>
        <dbReference type="Proteomes" id="UP000295554"/>
    </source>
</evidence>
<organism evidence="11 12">
    <name type="scientific">Seongchinamella unica</name>
    <dbReference type="NCBI Taxonomy" id="2547392"/>
    <lineage>
        <taxon>Bacteria</taxon>
        <taxon>Pseudomonadati</taxon>
        <taxon>Pseudomonadota</taxon>
        <taxon>Gammaproteobacteria</taxon>
        <taxon>Cellvibrionales</taxon>
        <taxon>Halieaceae</taxon>
        <taxon>Seongchinamella</taxon>
    </lineage>
</organism>
<dbReference type="SUPFAM" id="SSF50998">
    <property type="entry name" value="Quinoprotein alcohol dehydrogenase-like"/>
    <property type="match status" value="2"/>
</dbReference>
<evidence type="ECO:0000256" key="4">
    <source>
        <dbReference type="ARBA" id="ARBA00022723"/>
    </source>
</evidence>
<dbReference type="Proteomes" id="UP000295554">
    <property type="component" value="Unassembled WGS sequence"/>
</dbReference>
<name>A0A4R5LU89_9GAMM</name>
<gene>
    <name evidence="11" type="ORF">E2F43_01540</name>
</gene>
<dbReference type="InterPro" id="IPR015943">
    <property type="entry name" value="WD40/YVTN_repeat-like_dom_sf"/>
</dbReference>
<comment type="caution">
    <text evidence="11">The sequence shown here is derived from an EMBL/GenBank/DDBJ whole genome shotgun (WGS) entry which is preliminary data.</text>
</comment>
<sequence>MFTHLIGYTRGSTLVTAILAGLLFASVVWSQDEPLMDGMGNINFHALNADSPAAKIYADRCAQCHDNAEGRTPPRASLRYRPPEGVYQALRSGAMAPMVEGLADEQIKSLVKLLTGREPKEIVNPATQLCANLPASVALMEGDWSSTHGDIRGRRSRQHPEFTASAVARLQLKWSYAYPGGAAGPVTQAGDSLFLAGTGYVVALNAERGCAQWAYPTQGRIVRAVTVVAFDDSSGRDKNAASSVALFGDDTGTVFALNAASGAILWQTNVENHVLTRITSAPTVYDGIVYIPLSSMEDPLTHDKSYFCCSARGGVAAVDLRSGRLLWKQHHITESLASLVLESQHHSTQSAAAPPSKEHASGQFQQGPAGASTYTPLTIDAKRGVVYATTAEEYGFTGAAGPYSVIAYDLQTGKRAWEQSFLPEPDERSRICAERVTDCRNFFSMGTSVLIHPLPDGKDILVVGQKSGKVYGIDPNLGGKVLWSTQVSEGGDLGGVMYGLGADDKKIYVPISDVDSPEQRLTGSLVALNPANGEVVWRTKAPQAACNWDKSQNCIAGQVAAVTVVSDMVFAGFWDGYVRIYATGDGRLLREIDTAIEYDGVNGTASGGQVSGYPVTVGREALFITSGASSIMKSGNALLVYTVDGQ</sequence>
<dbReference type="InterPro" id="IPR036909">
    <property type="entry name" value="Cyt_c-like_dom_sf"/>
</dbReference>
<protein>
    <recommendedName>
        <fullName evidence="10">Cytochrome c domain-containing protein</fullName>
    </recommendedName>
</protein>
<dbReference type="PANTHER" id="PTHR32303:SF10">
    <property type="entry name" value="OUTER MEMBRANE PROTEIN ASSEMBLY FACTOR BAMB"/>
    <property type="match status" value="1"/>
</dbReference>
<dbReference type="PANTHER" id="PTHR32303">
    <property type="entry name" value="QUINOPROTEIN ALCOHOL DEHYDROGENASE (CYTOCHROME C)"/>
    <property type="match status" value="1"/>
</dbReference>
<proteinExistence type="inferred from homology"/>
<keyword evidence="12" id="KW-1185">Reference proteome</keyword>
<evidence type="ECO:0000256" key="9">
    <source>
        <dbReference type="SAM" id="MobiDB-lite"/>
    </source>
</evidence>
<comment type="similarity">
    <text evidence="2">Belongs to the bacterial PQQ dehydrogenase family.</text>
</comment>
<dbReference type="Pfam" id="PF01011">
    <property type="entry name" value="PQQ"/>
    <property type="match status" value="1"/>
</dbReference>
<dbReference type="GO" id="GO:0016491">
    <property type="term" value="F:oxidoreductase activity"/>
    <property type="evidence" value="ECO:0007669"/>
    <property type="project" value="UniProtKB-KW"/>
</dbReference>
<keyword evidence="7 8" id="KW-0408">Iron</keyword>
<dbReference type="SUPFAM" id="SSF46626">
    <property type="entry name" value="Cytochrome c"/>
    <property type="match status" value="1"/>
</dbReference>
<accession>A0A4R5LU89</accession>
<keyword evidence="6" id="KW-0560">Oxidoreductase</keyword>
<evidence type="ECO:0000256" key="7">
    <source>
        <dbReference type="ARBA" id="ARBA00023004"/>
    </source>
</evidence>
<dbReference type="InterPro" id="IPR009056">
    <property type="entry name" value="Cyt_c-like_dom"/>
</dbReference>
<evidence type="ECO:0000259" key="10">
    <source>
        <dbReference type="PROSITE" id="PS51007"/>
    </source>
</evidence>
<dbReference type="PROSITE" id="PS51007">
    <property type="entry name" value="CYTC"/>
    <property type="match status" value="1"/>
</dbReference>
<feature type="region of interest" description="Disordered" evidence="9">
    <location>
        <begin position="347"/>
        <end position="368"/>
    </location>
</feature>
<evidence type="ECO:0000256" key="3">
    <source>
        <dbReference type="ARBA" id="ARBA00022617"/>
    </source>
</evidence>